<feature type="region of interest" description="Disordered" evidence="1">
    <location>
        <begin position="67"/>
        <end position="109"/>
    </location>
</feature>
<sequence length="318" mass="34846">MDYARICVEIDAGTDLPDDIQITINGEAVVVALQYQWLPPICTDCKVFGHPKGSCIKQSGTKVSGQKDTWQVVSKGKGKRDTNSADVVSGEASSSQSAIEDSNGNPSVLADLPNSVELQPITPSEAVASEDNGIVVKGPVVHALSNLDKGGQRAACEQSFQGQVDDTTGSDSDVELLEVLERVVSSNKVSENMHPVSNAHPQIHGLYDEMELDILAQNVMNQTHGDFSKPNRNHTTGHRRTRVNASYLSRWTETHNRTRIATARTSSDDRSTGFLRYCSQWSSTGIVIDGVESPYLENPRLWRLQSVDRRGENPPYLR</sequence>
<feature type="compositionally biased region" description="Polar residues" evidence="1">
    <location>
        <begin position="91"/>
        <end position="106"/>
    </location>
</feature>
<name>A0AAV6HR76_9ERIC</name>
<evidence type="ECO:0008006" key="4">
    <source>
        <dbReference type="Google" id="ProtNLM"/>
    </source>
</evidence>
<dbReference type="AlphaFoldDB" id="A0AAV6HR76"/>
<dbReference type="InterPro" id="IPR040256">
    <property type="entry name" value="At4g02000-like"/>
</dbReference>
<evidence type="ECO:0000256" key="1">
    <source>
        <dbReference type="SAM" id="MobiDB-lite"/>
    </source>
</evidence>
<protein>
    <recommendedName>
        <fullName evidence="4">DUF4283 domain-containing protein</fullName>
    </recommendedName>
</protein>
<gene>
    <name evidence="2" type="ORF">RHGRI_037131</name>
</gene>
<organism evidence="2 3">
    <name type="scientific">Rhododendron griersonianum</name>
    <dbReference type="NCBI Taxonomy" id="479676"/>
    <lineage>
        <taxon>Eukaryota</taxon>
        <taxon>Viridiplantae</taxon>
        <taxon>Streptophyta</taxon>
        <taxon>Embryophyta</taxon>
        <taxon>Tracheophyta</taxon>
        <taxon>Spermatophyta</taxon>
        <taxon>Magnoliopsida</taxon>
        <taxon>eudicotyledons</taxon>
        <taxon>Gunneridae</taxon>
        <taxon>Pentapetalae</taxon>
        <taxon>asterids</taxon>
        <taxon>Ericales</taxon>
        <taxon>Ericaceae</taxon>
        <taxon>Ericoideae</taxon>
        <taxon>Rhodoreae</taxon>
        <taxon>Rhododendron</taxon>
    </lineage>
</organism>
<dbReference type="Proteomes" id="UP000823749">
    <property type="component" value="Chromosome 13"/>
</dbReference>
<dbReference type="PANTHER" id="PTHR31286">
    <property type="entry name" value="GLYCINE-RICH CELL WALL STRUCTURAL PROTEIN 1.8-LIKE"/>
    <property type="match status" value="1"/>
</dbReference>
<reference evidence="2 3" key="1">
    <citation type="submission" date="2020-08" db="EMBL/GenBank/DDBJ databases">
        <title>Plant Genome Project.</title>
        <authorList>
            <person name="Zhang R.-G."/>
        </authorList>
    </citation>
    <scope>NUCLEOTIDE SEQUENCE [LARGE SCALE GENOMIC DNA]</scope>
    <source>
        <strain evidence="2">WSP0</strain>
        <tissue evidence="2">Leaf</tissue>
    </source>
</reference>
<keyword evidence="3" id="KW-1185">Reference proteome</keyword>
<dbReference type="PANTHER" id="PTHR31286:SF180">
    <property type="entry name" value="OS10G0362600 PROTEIN"/>
    <property type="match status" value="1"/>
</dbReference>
<comment type="caution">
    <text evidence="2">The sequence shown here is derived from an EMBL/GenBank/DDBJ whole genome shotgun (WGS) entry which is preliminary data.</text>
</comment>
<accession>A0AAV6HR76</accession>
<dbReference type="EMBL" id="JACTNZ010000013">
    <property type="protein sequence ID" value="KAG5516313.1"/>
    <property type="molecule type" value="Genomic_DNA"/>
</dbReference>
<evidence type="ECO:0000313" key="3">
    <source>
        <dbReference type="Proteomes" id="UP000823749"/>
    </source>
</evidence>
<proteinExistence type="predicted"/>
<evidence type="ECO:0000313" key="2">
    <source>
        <dbReference type="EMBL" id="KAG5516313.1"/>
    </source>
</evidence>